<keyword evidence="2" id="KW-1185">Reference proteome</keyword>
<dbReference type="Proteomes" id="UP000730481">
    <property type="component" value="Unassembled WGS sequence"/>
</dbReference>
<comment type="caution">
    <text evidence="1">The sequence shown here is derived from an EMBL/GenBank/DDBJ whole genome shotgun (WGS) entry which is preliminary data.</text>
</comment>
<evidence type="ECO:0000313" key="1">
    <source>
        <dbReference type="EMBL" id="KAF4341613.1"/>
    </source>
</evidence>
<name>A0A9P5AMV2_9HYPO</name>
<reference evidence="1" key="2">
    <citation type="submission" date="2020-02" db="EMBL/GenBank/DDBJ databases">
        <title>Identification and distribution of gene clusters putatively required for synthesis of sphingolipid metabolism inhibitors in phylogenetically diverse species of the filamentous fungus Fusarium.</title>
        <authorList>
            <person name="Kim H.-S."/>
            <person name="Busman M."/>
            <person name="Brown D.W."/>
            <person name="Divon H."/>
            <person name="Uhlig S."/>
            <person name="Proctor R.H."/>
        </authorList>
    </citation>
    <scope>NUCLEOTIDE SEQUENCE</scope>
    <source>
        <strain evidence="1">NRRL 25174</strain>
    </source>
</reference>
<dbReference type="EMBL" id="PVQB02000188">
    <property type="protein sequence ID" value="KAF4341613.1"/>
    <property type="molecule type" value="Genomic_DNA"/>
</dbReference>
<reference evidence="1" key="1">
    <citation type="journal article" date="2017" name="Mycologia">
        <title>Fusarium algeriense, sp. nov., a novel toxigenic crown rot pathogen of durum wheat from Algeria is nested in the Fusarium burgessii species complex.</title>
        <authorList>
            <person name="Laraba I."/>
            <person name="Keddad A."/>
            <person name="Boureghda H."/>
            <person name="Abdallah N."/>
            <person name="Vaughan M.M."/>
            <person name="Proctor R.H."/>
            <person name="Busman M."/>
            <person name="O'Donnell K."/>
        </authorList>
    </citation>
    <scope>NUCLEOTIDE SEQUENCE</scope>
    <source>
        <strain evidence="1">NRRL 25174</strain>
    </source>
</reference>
<organism evidence="1 2">
    <name type="scientific">Fusarium beomiforme</name>
    <dbReference type="NCBI Taxonomy" id="44412"/>
    <lineage>
        <taxon>Eukaryota</taxon>
        <taxon>Fungi</taxon>
        <taxon>Dikarya</taxon>
        <taxon>Ascomycota</taxon>
        <taxon>Pezizomycotina</taxon>
        <taxon>Sordariomycetes</taxon>
        <taxon>Hypocreomycetidae</taxon>
        <taxon>Hypocreales</taxon>
        <taxon>Nectriaceae</taxon>
        <taxon>Fusarium</taxon>
        <taxon>Fusarium burgessii species complex</taxon>
    </lineage>
</organism>
<proteinExistence type="predicted"/>
<evidence type="ECO:0000313" key="2">
    <source>
        <dbReference type="Proteomes" id="UP000730481"/>
    </source>
</evidence>
<accession>A0A9P5AMV2</accession>
<sequence length="253" mass="28348">MEDLSQDSNLAKPCPSFEEIDELVLRHRIDWAVQEATTLKSQGKKVLIYCKKDATAITLNQKMRDGGLNSHEVATVWTKPECAVIVSNFNESTHPIDVLITTFATLKTSGPRFYGVCHRGIILEYPDEFDEFVKVTQCLQSIGQTQAVDWLTCFFCDTLDIYPNVGLSCQGGREPTFGSKLSSRSLFYSAVARFVKESPTSASKFNRNTMARIAKSWKPGQALTADHVDLKLPEIDEGVVLYNHVKEEFEGQL</sequence>
<dbReference type="OrthoDB" id="5023592at2759"/>
<protein>
    <submittedName>
        <fullName evidence="1">Uncharacterized protein</fullName>
    </submittedName>
</protein>
<dbReference type="AlphaFoldDB" id="A0A9P5AMV2"/>
<gene>
    <name evidence="1" type="ORF">FBEOM_4515</name>
</gene>